<evidence type="ECO:0000256" key="3">
    <source>
        <dbReference type="ARBA" id="ARBA00022679"/>
    </source>
</evidence>
<feature type="domain" description="DNA methylase N-4/N-6" evidence="4">
    <location>
        <begin position="104"/>
        <end position="156"/>
    </location>
</feature>
<dbReference type="AlphaFoldDB" id="A0A644WIE7"/>
<feature type="domain" description="DNA methylase N-4/N-6" evidence="4">
    <location>
        <begin position="475"/>
        <end position="619"/>
    </location>
</feature>
<sequence length="868" mass="100484">MSTENKITVLGLTFNSEEERRSYFREELRKKLPELKLMEGFPIGEDEDILNLSDPPYYTACPNPWLNDFIALWEAEKKELEKQGLRKADFEVTEPYAADVSEGKNNPIYMAHSYHTKVPHPAIMRYILHYTQPGDIVFDGFAGTGMTGVAISRCNKPEVSEKIQIENEWIFNKPKDILRWGKRKSVLNDLSPIASFISYNYNSKFDLEKFLNQASFILDELERENGWMYEVKHTKSVIGKINYTIWSEVFGCPTCNEEIVFWDNAVSKDKKEQYEQFNCPNCKRDLDKKALNKVFATSVDLVSNKVVKKTKTIPVVINYSVGNKRYERIPTKEDYEVLERVQRLPVNKKYIPNIEIGLGDKTGEPRRMGYQNVYDLFTDRNLKALSSLLSRINFTDRIGLLFTSIILNSSRLYRWRANGKGGYLNGTLYIASLTQENNVFKLLKEKIKDLKFDISQTNLVQLGSADNIQLNNNTIDYIFTDPPFGANLMYSELNLITEGWLKVLTDPNREAIENKTQKKTTSSYNQLMTDCFKEFFRILKPGRWMTVEFSNTNSSIWNGIQTALQKAGFVIANITGIDKKQGSYNSVTNATSVKQDLIISCYKPSSEFDQKFNQHKQSDVGIWDFVTEHLEHLPIHLVSGNSTTAIIERSPKILFDRLIAFYVQRGLPVPIDAGKFQQGLRERFIERDGMFFTNEQVQEYDRKKAAVPNFVQLSIFVANEQDAIYWLRHILEAAPKTEQDLHPLWMKEVAGNMRKGDTLPEMRTILEENFLKNYKGQWYLPDPENEADLEKLRTKRLLKQFETYKTEASKPKGKIKEARVEALRAGFKHCYQEKDFKTIVQIGDRIPNNLLMEDEVLLQFYDIASSRV</sequence>
<dbReference type="PROSITE" id="PS00092">
    <property type="entry name" value="N6_MTASE"/>
    <property type="match status" value="1"/>
</dbReference>
<reference evidence="5" key="1">
    <citation type="submission" date="2019-08" db="EMBL/GenBank/DDBJ databases">
        <authorList>
            <person name="Kucharzyk K."/>
            <person name="Murdoch R.W."/>
            <person name="Higgins S."/>
            <person name="Loffler F."/>
        </authorList>
    </citation>
    <scope>NUCLEOTIDE SEQUENCE</scope>
</reference>
<name>A0A644WIE7_9ZZZZ</name>
<dbReference type="GO" id="GO:0003677">
    <property type="term" value="F:DNA binding"/>
    <property type="evidence" value="ECO:0007669"/>
    <property type="project" value="InterPro"/>
</dbReference>
<dbReference type="Pfam" id="PF01555">
    <property type="entry name" value="N6_N4_Mtase"/>
    <property type="match status" value="2"/>
</dbReference>
<organism evidence="5">
    <name type="scientific">bioreactor metagenome</name>
    <dbReference type="NCBI Taxonomy" id="1076179"/>
    <lineage>
        <taxon>unclassified sequences</taxon>
        <taxon>metagenomes</taxon>
        <taxon>ecological metagenomes</taxon>
    </lineage>
</organism>
<dbReference type="InterPro" id="IPR029063">
    <property type="entry name" value="SAM-dependent_MTases_sf"/>
</dbReference>
<gene>
    <name evidence="5" type="ORF">SDC9_48309</name>
</gene>
<evidence type="ECO:0000313" key="5">
    <source>
        <dbReference type="EMBL" id="MPM02064.1"/>
    </source>
</evidence>
<dbReference type="GO" id="GO:0008170">
    <property type="term" value="F:N-methyltransferase activity"/>
    <property type="evidence" value="ECO:0007669"/>
    <property type="project" value="InterPro"/>
</dbReference>
<dbReference type="InterPro" id="IPR002941">
    <property type="entry name" value="DNA_methylase_N4/N6"/>
</dbReference>
<comment type="caution">
    <text evidence="5">The sequence shown here is derived from an EMBL/GenBank/DDBJ whole genome shotgun (WGS) entry which is preliminary data.</text>
</comment>
<evidence type="ECO:0000256" key="2">
    <source>
        <dbReference type="ARBA" id="ARBA00022603"/>
    </source>
</evidence>
<keyword evidence="2" id="KW-0489">Methyltransferase</keyword>
<dbReference type="SUPFAM" id="SSF53335">
    <property type="entry name" value="S-adenosyl-L-methionine-dependent methyltransferases"/>
    <property type="match status" value="2"/>
</dbReference>
<evidence type="ECO:0000259" key="4">
    <source>
        <dbReference type="Pfam" id="PF01555"/>
    </source>
</evidence>
<accession>A0A644WIE7</accession>
<dbReference type="GO" id="GO:0032259">
    <property type="term" value="P:methylation"/>
    <property type="evidence" value="ECO:0007669"/>
    <property type="project" value="UniProtKB-KW"/>
</dbReference>
<dbReference type="Gene3D" id="3.40.50.150">
    <property type="entry name" value="Vaccinia Virus protein VP39"/>
    <property type="match status" value="2"/>
</dbReference>
<proteinExistence type="inferred from homology"/>
<keyword evidence="3" id="KW-0808">Transferase</keyword>
<protein>
    <recommendedName>
        <fullName evidence="4">DNA methylase N-4/N-6 domain-containing protein</fullName>
    </recommendedName>
</protein>
<comment type="similarity">
    <text evidence="1">Belongs to the N(4)/N(6)-methyltransferase family.</text>
</comment>
<dbReference type="InterPro" id="IPR002052">
    <property type="entry name" value="DNA_methylase_N6_adenine_CS"/>
</dbReference>
<dbReference type="EMBL" id="VSSQ01000842">
    <property type="protein sequence ID" value="MPM02064.1"/>
    <property type="molecule type" value="Genomic_DNA"/>
</dbReference>
<evidence type="ECO:0000256" key="1">
    <source>
        <dbReference type="ARBA" id="ARBA00006594"/>
    </source>
</evidence>